<name>A0A1M6QN95_REIAG</name>
<gene>
    <name evidence="1" type="ORF">SAMN04488028_103394</name>
</gene>
<reference evidence="2" key="1">
    <citation type="submission" date="2016-11" db="EMBL/GenBank/DDBJ databases">
        <authorList>
            <person name="Varghese N."/>
            <person name="Submissions S."/>
        </authorList>
    </citation>
    <scope>NUCLEOTIDE SEQUENCE [LARGE SCALE GENOMIC DNA]</scope>
    <source>
        <strain evidence="2">DSM 26134</strain>
    </source>
</reference>
<sequence length="60" mass="7244">MDFFYAQYYWIHTSHMRRLVEAQTFLGELSVFDQMNMTTKKALLSHRIKRLDKQGFTSII</sequence>
<organism evidence="1 2">
    <name type="scientific">Reichenbachiella agariperforans</name>
    <dbReference type="NCBI Taxonomy" id="156994"/>
    <lineage>
        <taxon>Bacteria</taxon>
        <taxon>Pseudomonadati</taxon>
        <taxon>Bacteroidota</taxon>
        <taxon>Cytophagia</taxon>
        <taxon>Cytophagales</taxon>
        <taxon>Reichenbachiellaceae</taxon>
        <taxon>Reichenbachiella</taxon>
    </lineage>
</organism>
<dbReference type="STRING" id="156994.SAMN04488028_103394"/>
<evidence type="ECO:0000313" key="1">
    <source>
        <dbReference type="EMBL" id="SHK21573.1"/>
    </source>
</evidence>
<dbReference type="EMBL" id="FRAA01000003">
    <property type="protein sequence ID" value="SHK21573.1"/>
    <property type="molecule type" value="Genomic_DNA"/>
</dbReference>
<keyword evidence="2" id="KW-1185">Reference proteome</keyword>
<evidence type="ECO:0000313" key="2">
    <source>
        <dbReference type="Proteomes" id="UP000184474"/>
    </source>
</evidence>
<dbReference type="AlphaFoldDB" id="A0A1M6QN95"/>
<protein>
    <submittedName>
        <fullName evidence="1">Uncharacterized protein</fullName>
    </submittedName>
</protein>
<proteinExistence type="predicted"/>
<dbReference type="Proteomes" id="UP000184474">
    <property type="component" value="Unassembled WGS sequence"/>
</dbReference>
<accession>A0A1M6QN95</accession>